<dbReference type="EMBL" id="PVNS01000014">
    <property type="protein sequence ID" value="PRO64578.1"/>
    <property type="molecule type" value="Genomic_DNA"/>
</dbReference>
<keyword evidence="11" id="KW-1185">Reference proteome</keyword>
<dbReference type="SUPFAM" id="SSF52540">
    <property type="entry name" value="P-loop containing nucleoside triphosphate hydrolases"/>
    <property type="match status" value="1"/>
</dbReference>
<dbReference type="Proteomes" id="UP000243650">
    <property type="component" value="Unassembled WGS sequence"/>
</dbReference>
<evidence type="ECO:0000256" key="5">
    <source>
        <dbReference type="ARBA" id="ARBA00022741"/>
    </source>
</evidence>
<comment type="subcellular location">
    <subcellularLocation>
        <location evidence="1">Cell membrane</location>
        <topology evidence="1">Peripheral membrane protein</topology>
    </subcellularLocation>
</comment>
<accession>A0A2P6ME69</accession>
<dbReference type="FunFam" id="3.40.50.300:FF:000224">
    <property type="entry name" value="Energy-coupling factor transporter ATP-binding protein EcfA"/>
    <property type="match status" value="1"/>
</dbReference>
<dbReference type="SMART" id="SM00382">
    <property type="entry name" value="AAA"/>
    <property type="match status" value="1"/>
</dbReference>
<evidence type="ECO:0000256" key="8">
    <source>
        <dbReference type="ARBA" id="ARBA00023136"/>
    </source>
</evidence>
<organism evidence="10 11">
    <name type="scientific">Alkalicoccus urumqiensis</name>
    <name type="common">Bacillus urumqiensis</name>
    <dbReference type="NCBI Taxonomy" id="1548213"/>
    <lineage>
        <taxon>Bacteria</taxon>
        <taxon>Bacillati</taxon>
        <taxon>Bacillota</taxon>
        <taxon>Bacilli</taxon>
        <taxon>Bacillales</taxon>
        <taxon>Bacillaceae</taxon>
        <taxon>Alkalicoccus</taxon>
    </lineage>
</organism>
<dbReference type="RefSeq" id="WP_105960069.1">
    <property type="nucleotide sequence ID" value="NZ_PVNS01000014.1"/>
</dbReference>
<dbReference type="InterPro" id="IPR003593">
    <property type="entry name" value="AAA+_ATPase"/>
</dbReference>
<evidence type="ECO:0000313" key="10">
    <source>
        <dbReference type="EMBL" id="PRO64578.1"/>
    </source>
</evidence>
<dbReference type="InterPro" id="IPR003439">
    <property type="entry name" value="ABC_transporter-like_ATP-bd"/>
</dbReference>
<dbReference type="GO" id="GO:0042626">
    <property type="term" value="F:ATPase-coupled transmembrane transporter activity"/>
    <property type="evidence" value="ECO:0007669"/>
    <property type="project" value="TreeGrafter"/>
</dbReference>
<dbReference type="PANTHER" id="PTHR43553">
    <property type="entry name" value="HEAVY METAL TRANSPORTER"/>
    <property type="match status" value="1"/>
</dbReference>
<dbReference type="InterPro" id="IPR050095">
    <property type="entry name" value="ECF_ABC_transporter_ATP-bd"/>
</dbReference>
<dbReference type="PROSITE" id="PS50893">
    <property type="entry name" value="ABC_TRANSPORTER_2"/>
    <property type="match status" value="1"/>
</dbReference>
<proteinExistence type="inferred from homology"/>
<reference evidence="10 11" key="1">
    <citation type="submission" date="2018-03" db="EMBL/GenBank/DDBJ databases">
        <title>Bacillus urumqiensis sp. nov., a moderately haloalkaliphilic bacterium isolated from a salt lake.</title>
        <authorList>
            <person name="Zhao B."/>
            <person name="Liao Z."/>
        </authorList>
    </citation>
    <scope>NUCLEOTIDE SEQUENCE [LARGE SCALE GENOMIC DNA]</scope>
    <source>
        <strain evidence="10 11">BZ-SZ-XJ18</strain>
    </source>
</reference>
<dbReference type="OrthoDB" id="9784332at2"/>
<feature type="domain" description="ABC transporter" evidence="9">
    <location>
        <begin position="3"/>
        <end position="247"/>
    </location>
</feature>
<evidence type="ECO:0000256" key="3">
    <source>
        <dbReference type="ARBA" id="ARBA00022448"/>
    </source>
</evidence>
<dbReference type="PANTHER" id="PTHR43553:SF27">
    <property type="entry name" value="ENERGY-COUPLING FACTOR TRANSPORTER ATP-BINDING PROTEIN ECFA2"/>
    <property type="match status" value="1"/>
</dbReference>
<dbReference type="Pfam" id="PF00005">
    <property type="entry name" value="ABC_tran"/>
    <property type="match status" value="1"/>
</dbReference>
<dbReference type="AlphaFoldDB" id="A0A2P6ME69"/>
<dbReference type="InterPro" id="IPR015856">
    <property type="entry name" value="ABC_transpr_CbiO/EcfA_su"/>
</dbReference>
<evidence type="ECO:0000256" key="7">
    <source>
        <dbReference type="ARBA" id="ARBA00022967"/>
    </source>
</evidence>
<keyword evidence="4" id="KW-1003">Cell membrane</keyword>
<evidence type="ECO:0000256" key="1">
    <source>
        <dbReference type="ARBA" id="ARBA00004202"/>
    </source>
</evidence>
<protein>
    <submittedName>
        <fullName evidence="10">Energy-coupling factor ABC transporter ATP-binding protein</fullName>
    </submittedName>
</protein>
<evidence type="ECO:0000313" key="11">
    <source>
        <dbReference type="Proteomes" id="UP000243650"/>
    </source>
</evidence>
<sequence>MQITVTNVSYTYMPGGPFAVEALRDVTVTFASGETHAIIGATGSGKSTLLQLLNGLEKPSEGSIDAGGHTITADSRQKDLFDLRRHIGMVFQFPEQQLFAETVLEDVMFGPLNYGDDRETAEKKAYRALEKTGLPPSLAERSPFTLSGGQMRRAAIAGVLALEPKLLLLDEPTAGLDPDGQEEIMRLFSEWQQEEADRTLLLITHDMNLTARKADHIVLMESGRVRTEGTPSSLWTREDLIEEGVLPLPETSRILAGLCTESKAPPAVDAFTVEDAADRIASWVRKGEPDA</sequence>
<gene>
    <name evidence="10" type="ORF">C6I21_13865</name>
</gene>
<dbReference type="GO" id="GO:0005524">
    <property type="term" value="F:ATP binding"/>
    <property type="evidence" value="ECO:0007669"/>
    <property type="project" value="UniProtKB-KW"/>
</dbReference>
<comment type="similarity">
    <text evidence="2">Belongs to the ABC transporter superfamily.</text>
</comment>
<evidence type="ECO:0000256" key="2">
    <source>
        <dbReference type="ARBA" id="ARBA00005417"/>
    </source>
</evidence>
<keyword evidence="7" id="KW-1278">Translocase</keyword>
<dbReference type="InterPro" id="IPR027417">
    <property type="entry name" value="P-loop_NTPase"/>
</dbReference>
<keyword evidence="5" id="KW-0547">Nucleotide-binding</keyword>
<comment type="caution">
    <text evidence="10">The sequence shown here is derived from an EMBL/GenBank/DDBJ whole genome shotgun (WGS) entry which is preliminary data.</text>
</comment>
<dbReference type="GO" id="GO:0043190">
    <property type="term" value="C:ATP-binding cassette (ABC) transporter complex"/>
    <property type="evidence" value="ECO:0007669"/>
    <property type="project" value="TreeGrafter"/>
</dbReference>
<dbReference type="InterPro" id="IPR017871">
    <property type="entry name" value="ABC_transporter-like_CS"/>
</dbReference>
<dbReference type="GO" id="GO:0016887">
    <property type="term" value="F:ATP hydrolysis activity"/>
    <property type="evidence" value="ECO:0007669"/>
    <property type="project" value="InterPro"/>
</dbReference>
<dbReference type="PROSITE" id="PS00211">
    <property type="entry name" value="ABC_TRANSPORTER_1"/>
    <property type="match status" value="1"/>
</dbReference>
<keyword evidence="8" id="KW-0472">Membrane</keyword>
<dbReference type="CDD" id="cd03225">
    <property type="entry name" value="ABC_cobalt_CbiO_domain1"/>
    <property type="match status" value="1"/>
</dbReference>
<evidence type="ECO:0000256" key="6">
    <source>
        <dbReference type="ARBA" id="ARBA00022840"/>
    </source>
</evidence>
<keyword evidence="3" id="KW-0813">Transport</keyword>
<evidence type="ECO:0000256" key="4">
    <source>
        <dbReference type="ARBA" id="ARBA00022475"/>
    </source>
</evidence>
<dbReference type="Gene3D" id="3.40.50.300">
    <property type="entry name" value="P-loop containing nucleotide triphosphate hydrolases"/>
    <property type="match status" value="1"/>
</dbReference>
<keyword evidence="6 10" id="KW-0067">ATP-binding</keyword>
<name>A0A2P6ME69_ALKUR</name>
<dbReference type="GO" id="GO:0015087">
    <property type="term" value="F:cobalt ion transmembrane transporter activity"/>
    <property type="evidence" value="ECO:0007669"/>
    <property type="project" value="UniProtKB-ARBA"/>
</dbReference>
<evidence type="ECO:0000259" key="9">
    <source>
        <dbReference type="PROSITE" id="PS50893"/>
    </source>
</evidence>